<dbReference type="OrthoDB" id="433474at2759"/>
<accession>A0A4U0U6M2</accession>
<gene>
    <name evidence="1" type="ORF">B0A50_02428</name>
</gene>
<keyword evidence="2" id="KW-1185">Reference proteome</keyword>
<dbReference type="EMBL" id="NAJL01000010">
    <property type="protein sequence ID" value="TKA30708.1"/>
    <property type="molecule type" value="Genomic_DNA"/>
</dbReference>
<evidence type="ECO:0000313" key="1">
    <source>
        <dbReference type="EMBL" id="TKA30708.1"/>
    </source>
</evidence>
<dbReference type="AlphaFoldDB" id="A0A4U0U6M2"/>
<proteinExistence type="predicted"/>
<sequence length="90" mass="9473">MHLGDEPRLNPKILNAIKAVGLDKFSAEGITLTTSSAMEDLAEFIVAFESGAARCEAGSANLALATALKAKKDGWISEIDGVFGFVPYIS</sequence>
<organism evidence="1 2">
    <name type="scientific">Salinomyces thailandicus</name>
    <dbReference type="NCBI Taxonomy" id="706561"/>
    <lineage>
        <taxon>Eukaryota</taxon>
        <taxon>Fungi</taxon>
        <taxon>Dikarya</taxon>
        <taxon>Ascomycota</taxon>
        <taxon>Pezizomycotina</taxon>
        <taxon>Dothideomycetes</taxon>
        <taxon>Dothideomycetidae</taxon>
        <taxon>Mycosphaerellales</taxon>
        <taxon>Teratosphaeriaceae</taxon>
        <taxon>Salinomyces</taxon>
    </lineage>
</organism>
<dbReference type="Proteomes" id="UP000308549">
    <property type="component" value="Unassembled WGS sequence"/>
</dbReference>
<protein>
    <submittedName>
        <fullName evidence="1">Uncharacterized protein</fullName>
    </submittedName>
</protein>
<evidence type="ECO:0000313" key="2">
    <source>
        <dbReference type="Proteomes" id="UP000308549"/>
    </source>
</evidence>
<reference evidence="1 2" key="1">
    <citation type="submission" date="2017-03" db="EMBL/GenBank/DDBJ databases">
        <title>Genomes of endolithic fungi from Antarctica.</title>
        <authorList>
            <person name="Coleine C."/>
            <person name="Masonjones S."/>
            <person name="Stajich J.E."/>
        </authorList>
    </citation>
    <scope>NUCLEOTIDE SEQUENCE [LARGE SCALE GENOMIC DNA]</scope>
    <source>
        <strain evidence="1 2">CCFEE 6315</strain>
    </source>
</reference>
<comment type="caution">
    <text evidence="1">The sequence shown here is derived from an EMBL/GenBank/DDBJ whole genome shotgun (WGS) entry which is preliminary data.</text>
</comment>
<name>A0A4U0U6M2_9PEZI</name>